<keyword evidence="3" id="KW-1185">Reference proteome</keyword>
<accession>A0ABD3H829</accession>
<evidence type="ECO:0000313" key="2">
    <source>
        <dbReference type="EMBL" id="KAL3686276.1"/>
    </source>
</evidence>
<sequence>MKETWKENNGENVGVEPAAVLFSNASDAFRKAVVENFVATEVRPDHAGSKRGEFTDITNRSKNAGLTSGGSPIAKQQRQVHNTVSRESRGKGKVKEKQLAQHTPGVNFYSNNLFEALEVEESLIEVEPEEPRDETLPVLPVLPQGTDQQEADTDQLMLVNSEDEDTTEALPNSAESGKDKRKRDSSNKILEETAHLPGPDTSLHNSHGTDQTSGGVATTS</sequence>
<dbReference type="EMBL" id="JBJQOH010000005">
    <property type="protein sequence ID" value="KAL3686276.1"/>
    <property type="molecule type" value="Genomic_DNA"/>
</dbReference>
<organism evidence="2 3">
    <name type="scientific">Riccia sorocarpa</name>
    <dbReference type="NCBI Taxonomy" id="122646"/>
    <lineage>
        <taxon>Eukaryota</taxon>
        <taxon>Viridiplantae</taxon>
        <taxon>Streptophyta</taxon>
        <taxon>Embryophyta</taxon>
        <taxon>Marchantiophyta</taxon>
        <taxon>Marchantiopsida</taxon>
        <taxon>Marchantiidae</taxon>
        <taxon>Marchantiales</taxon>
        <taxon>Ricciaceae</taxon>
        <taxon>Riccia</taxon>
    </lineage>
</organism>
<feature type="compositionally biased region" description="Basic and acidic residues" evidence="1">
    <location>
        <begin position="176"/>
        <end position="194"/>
    </location>
</feature>
<dbReference type="Proteomes" id="UP001633002">
    <property type="component" value="Unassembled WGS sequence"/>
</dbReference>
<protein>
    <submittedName>
        <fullName evidence="2">Uncharacterized protein</fullName>
    </submittedName>
</protein>
<dbReference type="AlphaFoldDB" id="A0ABD3H829"/>
<evidence type="ECO:0000313" key="3">
    <source>
        <dbReference type="Proteomes" id="UP001633002"/>
    </source>
</evidence>
<feature type="region of interest" description="Disordered" evidence="1">
    <location>
        <begin position="46"/>
        <end position="97"/>
    </location>
</feature>
<name>A0ABD3H829_9MARC</name>
<gene>
    <name evidence="2" type="ORF">R1sor_008850</name>
</gene>
<feature type="region of interest" description="Disordered" evidence="1">
    <location>
        <begin position="126"/>
        <end position="220"/>
    </location>
</feature>
<comment type="caution">
    <text evidence="2">The sequence shown here is derived from an EMBL/GenBank/DDBJ whole genome shotgun (WGS) entry which is preliminary data.</text>
</comment>
<feature type="compositionally biased region" description="Polar residues" evidence="1">
    <location>
        <begin position="56"/>
        <end position="83"/>
    </location>
</feature>
<reference evidence="2 3" key="1">
    <citation type="submission" date="2024-09" db="EMBL/GenBank/DDBJ databases">
        <title>Chromosome-scale assembly of Riccia sorocarpa.</title>
        <authorList>
            <person name="Paukszto L."/>
        </authorList>
    </citation>
    <scope>NUCLEOTIDE SEQUENCE [LARGE SCALE GENOMIC DNA]</scope>
    <source>
        <strain evidence="2">LP-2024</strain>
        <tissue evidence="2">Aerial parts of the thallus</tissue>
    </source>
</reference>
<evidence type="ECO:0000256" key="1">
    <source>
        <dbReference type="SAM" id="MobiDB-lite"/>
    </source>
</evidence>
<proteinExistence type="predicted"/>
<feature type="compositionally biased region" description="Polar residues" evidence="1">
    <location>
        <begin position="202"/>
        <end position="220"/>
    </location>
</feature>
<feature type="compositionally biased region" description="Basic and acidic residues" evidence="1">
    <location>
        <begin position="84"/>
        <end position="97"/>
    </location>
</feature>